<dbReference type="Pfam" id="PF06114">
    <property type="entry name" value="Peptidase_M78"/>
    <property type="match status" value="1"/>
</dbReference>
<dbReference type="InterPro" id="IPR010982">
    <property type="entry name" value="Lambda_DNA-bd_dom_sf"/>
</dbReference>
<sequence>MPLKLTPRPSAVESIRRARRLSIEAVAIEANIRPDFLTEMETTPTDVSKRVAFSLASALAVPVQFLFAKDVEIDANMPDFRAANNRPAVLTSAGLTRIARARSIAAYLADRAFEDCARFANTNSVTIHQQSTARKLLKSLYVPVQRVDGSVDPTLTFRETRVSLERKGIIVLCDRVADPFRGFCYSPTGDFPIIFVNTTGQRPATKLFTLMHEVVHVLLGKTGVSDPAILNNQVERFCNSVTASVMMPAEEFSQAYKSVAGRGARAVVDLLSRRFGASKQASALRVSDLGLSKGFYAAWSATLPSEVPMIEEEDEGEENSGGGGISSQIARFGYLLPNMLTAAVDRKAISQFDAYRLTNLKPSTIKQIAAIGVNRLGP</sequence>
<name>A0A1G9DID6_9HYPH</name>
<dbReference type="InterPro" id="IPR001387">
    <property type="entry name" value="Cro/C1-type_HTH"/>
</dbReference>
<keyword evidence="4" id="KW-1185">Reference proteome</keyword>
<dbReference type="SUPFAM" id="SSF47413">
    <property type="entry name" value="lambda repressor-like DNA-binding domains"/>
    <property type="match status" value="1"/>
</dbReference>
<evidence type="ECO:0000259" key="2">
    <source>
        <dbReference type="PROSITE" id="PS50943"/>
    </source>
</evidence>
<dbReference type="GO" id="GO:0003677">
    <property type="term" value="F:DNA binding"/>
    <property type="evidence" value="ECO:0007669"/>
    <property type="project" value="InterPro"/>
</dbReference>
<gene>
    <name evidence="3" type="ORF">SAMN05428953_11824</name>
</gene>
<evidence type="ECO:0000313" key="4">
    <source>
        <dbReference type="Proteomes" id="UP000198894"/>
    </source>
</evidence>
<dbReference type="InterPro" id="IPR052345">
    <property type="entry name" value="Rad_response_metalloprotease"/>
</dbReference>
<dbReference type="PANTHER" id="PTHR43236:SF2">
    <property type="entry name" value="BLL0069 PROTEIN"/>
    <property type="match status" value="1"/>
</dbReference>
<evidence type="ECO:0000313" key="3">
    <source>
        <dbReference type="EMBL" id="SDK63594.1"/>
    </source>
</evidence>
<dbReference type="Gene3D" id="1.10.10.2910">
    <property type="match status" value="1"/>
</dbReference>
<dbReference type="Gene3D" id="1.10.260.40">
    <property type="entry name" value="lambda repressor-like DNA-binding domains"/>
    <property type="match status" value="1"/>
</dbReference>
<dbReference type="PROSITE" id="PS50943">
    <property type="entry name" value="HTH_CROC1"/>
    <property type="match status" value="1"/>
</dbReference>
<comment type="similarity">
    <text evidence="1">Belongs to the short-chain fatty acyl-CoA assimilation regulator (ScfR) family.</text>
</comment>
<dbReference type="SMART" id="SM00530">
    <property type="entry name" value="HTH_XRE"/>
    <property type="match status" value="1"/>
</dbReference>
<reference evidence="4" key="1">
    <citation type="submission" date="2016-10" db="EMBL/GenBank/DDBJ databases">
        <authorList>
            <person name="Varghese N."/>
            <person name="Submissions S."/>
        </authorList>
    </citation>
    <scope>NUCLEOTIDE SEQUENCE [LARGE SCALE GENOMIC DNA]</scope>
    <source>
        <strain evidence="4">CGMCC 1.11022</strain>
    </source>
</reference>
<accession>A0A1G9DID6</accession>
<dbReference type="EMBL" id="FNEE01000018">
    <property type="protein sequence ID" value="SDK63594.1"/>
    <property type="molecule type" value="Genomic_DNA"/>
</dbReference>
<feature type="domain" description="HTH cro/C1-type" evidence="2">
    <location>
        <begin position="12"/>
        <end position="66"/>
    </location>
</feature>
<proteinExistence type="inferred from homology"/>
<dbReference type="InterPro" id="IPR010359">
    <property type="entry name" value="IrrE_HExxH"/>
</dbReference>
<evidence type="ECO:0000256" key="1">
    <source>
        <dbReference type="ARBA" id="ARBA00007227"/>
    </source>
</evidence>
<dbReference type="PANTHER" id="PTHR43236">
    <property type="entry name" value="ANTITOXIN HIGA1"/>
    <property type="match status" value="1"/>
</dbReference>
<dbReference type="RefSeq" id="WP_084831477.1">
    <property type="nucleotide sequence ID" value="NZ_FNEE01000018.1"/>
</dbReference>
<dbReference type="AlphaFoldDB" id="A0A1G9DID6"/>
<protein>
    <submittedName>
        <fullName evidence="3">Zn-dependent peptidase ImmA, M78 family</fullName>
    </submittedName>
</protein>
<organism evidence="3 4">
    <name type="scientific">Mesorhizobium muleiense</name>
    <dbReference type="NCBI Taxonomy" id="1004279"/>
    <lineage>
        <taxon>Bacteria</taxon>
        <taxon>Pseudomonadati</taxon>
        <taxon>Pseudomonadota</taxon>
        <taxon>Alphaproteobacteria</taxon>
        <taxon>Hyphomicrobiales</taxon>
        <taxon>Phyllobacteriaceae</taxon>
        <taxon>Mesorhizobium</taxon>
    </lineage>
</organism>
<dbReference type="Proteomes" id="UP000198894">
    <property type="component" value="Unassembled WGS sequence"/>
</dbReference>